<gene>
    <name evidence="1" type="ORF">CO073_03725</name>
</gene>
<sequence>MIKGIMQKIKDTTLEAIDLAKKMQEITSEAFIIHVSISKRLNKATVTIQAAKRPFPINKFQLIQHAIGGKFDKERTKCNFTKLTQIRHSSYVRLIFNFYMRECLNPASWDKIEVQLGNRGKVLTPEQCDGA</sequence>
<evidence type="ECO:0000313" key="1">
    <source>
        <dbReference type="EMBL" id="PJC01360.1"/>
    </source>
</evidence>
<protein>
    <submittedName>
        <fullName evidence="1">Uncharacterized protein</fullName>
    </submittedName>
</protein>
<dbReference type="Proteomes" id="UP000230136">
    <property type="component" value="Unassembled WGS sequence"/>
</dbReference>
<dbReference type="AlphaFoldDB" id="A0A2M8DQM5"/>
<proteinExistence type="predicted"/>
<reference evidence="2" key="1">
    <citation type="submission" date="2017-09" db="EMBL/GenBank/DDBJ databases">
        <title>Depth-based differentiation of microbial function through sediment-hosted aquifers and enrichment of novel symbionts in the deep terrestrial subsurface.</title>
        <authorList>
            <person name="Probst A.J."/>
            <person name="Ladd B."/>
            <person name="Jarett J.K."/>
            <person name="Geller-Mcgrath D.E."/>
            <person name="Sieber C.M.K."/>
            <person name="Emerson J.B."/>
            <person name="Anantharaman K."/>
            <person name="Thomas B.C."/>
            <person name="Malmstrom R."/>
            <person name="Stieglmeier M."/>
            <person name="Klingl A."/>
            <person name="Woyke T."/>
            <person name="Ryan C.M."/>
            <person name="Banfield J.F."/>
        </authorList>
    </citation>
    <scope>NUCLEOTIDE SEQUENCE [LARGE SCALE GENOMIC DNA]</scope>
</reference>
<feature type="non-terminal residue" evidence="1">
    <location>
        <position position="131"/>
    </location>
</feature>
<comment type="caution">
    <text evidence="1">The sequence shown here is derived from an EMBL/GenBank/DDBJ whole genome shotgun (WGS) entry which is preliminary data.</text>
</comment>
<evidence type="ECO:0000313" key="2">
    <source>
        <dbReference type="Proteomes" id="UP000230136"/>
    </source>
</evidence>
<dbReference type="EMBL" id="PFSY01000170">
    <property type="protein sequence ID" value="PJC01360.1"/>
    <property type="molecule type" value="Genomic_DNA"/>
</dbReference>
<organism evidence="1 2">
    <name type="scientific">Candidatus Komeilibacteria bacterium CG_4_9_14_0_8_um_filter_36_9</name>
    <dbReference type="NCBI Taxonomy" id="1974473"/>
    <lineage>
        <taxon>Bacteria</taxon>
        <taxon>Candidatus Komeiliibacteriota</taxon>
    </lineage>
</organism>
<accession>A0A2M8DQM5</accession>
<name>A0A2M8DQM5_9BACT</name>